<sequence length="166" mass="18215">MQLLCRGCRDGVVMTEVAAIGGGVDMAATVAMDPEDVIEVEDMVELEDETVPASVYEVGESSTAPFLRVDNDGLLPDFMRRDINSLFGLMASLSRRLVEEETAAIENLVKKLGDAEEKAKCKKLKQELEEARFSKTLLQRPNEAIDVPVKDEKSPSSEPRGSPRDS</sequence>
<organism evidence="3 4">
    <name type="scientific">Tanacetum coccineum</name>
    <dbReference type="NCBI Taxonomy" id="301880"/>
    <lineage>
        <taxon>Eukaryota</taxon>
        <taxon>Viridiplantae</taxon>
        <taxon>Streptophyta</taxon>
        <taxon>Embryophyta</taxon>
        <taxon>Tracheophyta</taxon>
        <taxon>Spermatophyta</taxon>
        <taxon>Magnoliopsida</taxon>
        <taxon>eudicotyledons</taxon>
        <taxon>Gunneridae</taxon>
        <taxon>Pentapetalae</taxon>
        <taxon>asterids</taxon>
        <taxon>campanulids</taxon>
        <taxon>Asterales</taxon>
        <taxon>Asteraceae</taxon>
        <taxon>Asteroideae</taxon>
        <taxon>Anthemideae</taxon>
        <taxon>Anthemidinae</taxon>
        <taxon>Tanacetum</taxon>
    </lineage>
</organism>
<protein>
    <submittedName>
        <fullName evidence="3">Uncharacterized protein</fullName>
    </submittedName>
</protein>
<evidence type="ECO:0000256" key="2">
    <source>
        <dbReference type="SAM" id="MobiDB-lite"/>
    </source>
</evidence>
<evidence type="ECO:0000313" key="4">
    <source>
        <dbReference type="Proteomes" id="UP001151760"/>
    </source>
</evidence>
<proteinExistence type="predicted"/>
<evidence type="ECO:0000256" key="1">
    <source>
        <dbReference type="SAM" id="Coils"/>
    </source>
</evidence>
<dbReference type="EMBL" id="BQNB010011040">
    <property type="protein sequence ID" value="GJS85313.1"/>
    <property type="molecule type" value="Genomic_DNA"/>
</dbReference>
<gene>
    <name evidence="3" type="ORF">Tco_0751854</name>
</gene>
<reference evidence="3" key="1">
    <citation type="journal article" date="2022" name="Int. J. Mol. Sci.">
        <title>Draft Genome of Tanacetum Coccineum: Genomic Comparison of Closely Related Tanacetum-Family Plants.</title>
        <authorList>
            <person name="Yamashiro T."/>
            <person name="Shiraishi A."/>
            <person name="Nakayama K."/>
            <person name="Satake H."/>
        </authorList>
    </citation>
    <scope>NUCLEOTIDE SEQUENCE</scope>
</reference>
<comment type="caution">
    <text evidence="3">The sequence shown here is derived from an EMBL/GenBank/DDBJ whole genome shotgun (WGS) entry which is preliminary data.</text>
</comment>
<reference evidence="3" key="2">
    <citation type="submission" date="2022-01" db="EMBL/GenBank/DDBJ databases">
        <authorList>
            <person name="Yamashiro T."/>
            <person name="Shiraishi A."/>
            <person name="Satake H."/>
            <person name="Nakayama K."/>
        </authorList>
    </citation>
    <scope>NUCLEOTIDE SEQUENCE</scope>
</reference>
<dbReference type="Proteomes" id="UP001151760">
    <property type="component" value="Unassembled WGS sequence"/>
</dbReference>
<evidence type="ECO:0000313" key="3">
    <source>
        <dbReference type="EMBL" id="GJS85313.1"/>
    </source>
</evidence>
<name>A0ABQ4Z8V0_9ASTR</name>
<feature type="compositionally biased region" description="Basic and acidic residues" evidence="2">
    <location>
        <begin position="148"/>
        <end position="166"/>
    </location>
</feature>
<keyword evidence="4" id="KW-1185">Reference proteome</keyword>
<feature type="region of interest" description="Disordered" evidence="2">
    <location>
        <begin position="139"/>
        <end position="166"/>
    </location>
</feature>
<accession>A0ABQ4Z8V0</accession>
<feature type="coiled-coil region" evidence="1">
    <location>
        <begin position="98"/>
        <end position="125"/>
    </location>
</feature>
<keyword evidence="1" id="KW-0175">Coiled coil</keyword>